<evidence type="ECO:0000256" key="1">
    <source>
        <dbReference type="ARBA" id="ARBA00006432"/>
    </source>
</evidence>
<sequence length="536" mass="57997">MGEGEDVSSQGVSREVQCAERGSGLPEAAATFAQFIHAVAAAYGDAPAVTLEDGGEVLASLTYRELGERSALLARGLLAQGVGKGSRVGFIHGNGPGFAVWLAAISRIGAIAIPISTMIRANELVRVLRQSDIQGLVVQRTMLGKDLIERLMEALPELEGQEQGRLRLPSVPYLRWIVSAGTALPACVGKSTFLTDAAGSVSDDLLRSVEAEVHPTDQMIEIYTSGSMALPKGVRHGHGAVCLRSHTLRKMMGHVAGKRVQCPLPMFWVGGLMMYLVPGLEAGATVVCTERTLSDSRFAMGSVLAEEDLAAIRGPKPWWGLGMSETLGPYSWGDDFRAPGRPVCAPMDHFAPGYDIRIADADNRPVTPGETGEMQVRGYPVALGLHKIERAEHFTPDGYYRTGDMCLVEDRPQGRRVHFVGRSGDMIKVSGSNVSPAEVEMELQTFDAIHAAYVVGLPDRERGNRLVAGVVARDGAGLDFVVIEGELRQRLSSFKVPRAYLELEREEVPLLHSNKVARRELARMLAERLDRQDGQA</sequence>
<dbReference type="GO" id="GO:0016874">
    <property type="term" value="F:ligase activity"/>
    <property type="evidence" value="ECO:0007669"/>
    <property type="project" value="UniProtKB-KW"/>
</dbReference>
<evidence type="ECO:0000313" key="6">
    <source>
        <dbReference type="Proteomes" id="UP001157910"/>
    </source>
</evidence>
<protein>
    <submittedName>
        <fullName evidence="5">Acyl-CoA synthetase (AMP-forming)/AMP-acid ligase II</fullName>
    </submittedName>
</protein>
<gene>
    <name evidence="5" type="ORF">SAMN06296065_101159</name>
</gene>
<dbReference type="InterPro" id="IPR042099">
    <property type="entry name" value="ANL_N_sf"/>
</dbReference>
<feature type="domain" description="AMP-dependent synthetase/ligase" evidence="3">
    <location>
        <begin position="39"/>
        <end position="293"/>
    </location>
</feature>
<dbReference type="Proteomes" id="UP001157910">
    <property type="component" value="Unassembled WGS sequence"/>
</dbReference>
<dbReference type="PANTHER" id="PTHR43201">
    <property type="entry name" value="ACYL-COA SYNTHETASE"/>
    <property type="match status" value="1"/>
</dbReference>
<comment type="caution">
    <text evidence="5">The sequence shown here is derived from an EMBL/GenBank/DDBJ whole genome shotgun (WGS) entry which is preliminary data.</text>
</comment>
<dbReference type="Pfam" id="PF00501">
    <property type="entry name" value="AMP-binding"/>
    <property type="match status" value="1"/>
</dbReference>
<dbReference type="Gene3D" id="3.40.50.12780">
    <property type="entry name" value="N-terminal domain of ligase-like"/>
    <property type="match status" value="2"/>
</dbReference>
<keyword evidence="2 5" id="KW-0436">Ligase</keyword>
<evidence type="ECO:0000256" key="2">
    <source>
        <dbReference type="ARBA" id="ARBA00022598"/>
    </source>
</evidence>
<dbReference type="InterPro" id="IPR025110">
    <property type="entry name" value="AMP-bd_C"/>
</dbReference>
<organism evidence="5 6">
    <name type="scientific">Novosphingobium panipatense</name>
    <dbReference type="NCBI Taxonomy" id="428991"/>
    <lineage>
        <taxon>Bacteria</taxon>
        <taxon>Pseudomonadati</taxon>
        <taxon>Pseudomonadota</taxon>
        <taxon>Alphaproteobacteria</taxon>
        <taxon>Sphingomonadales</taxon>
        <taxon>Sphingomonadaceae</taxon>
        <taxon>Novosphingobium</taxon>
    </lineage>
</organism>
<dbReference type="InterPro" id="IPR045851">
    <property type="entry name" value="AMP-bd_C_sf"/>
</dbReference>
<dbReference type="Gene3D" id="3.30.300.30">
    <property type="match status" value="1"/>
</dbReference>
<dbReference type="CDD" id="cd04433">
    <property type="entry name" value="AFD_class_I"/>
    <property type="match status" value="1"/>
</dbReference>
<reference evidence="5 6" key="1">
    <citation type="submission" date="2017-05" db="EMBL/GenBank/DDBJ databases">
        <authorList>
            <person name="Varghese N."/>
            <person name="Submissions S."/>
        </authorList>
    </citation>
    <scope>NUCLEOTIDE SEQUENCE [LARGE SCALE GENOMIC DNA]</scope>
    <source>
        <strain evidence="5 6">SM16</strain>
    </source>
</reference>
<dbReference type="PANTHER" id="PTHR43201:SF5">
    <property type="entry name" value="MEDIUM-CHAIN ACYL-COA LIGASE ACSF2, MITOCHONDRIAL"/>
    <property type="match status" value="1"/>
</dbReference>
<keyword evidence="6" id="KW-1185">Reference proteome</keyword>
<evidence type="ECO:0000259" key="3">
    <source>
        <dbReference type="Pfam" id="PF00501"/>
    </source>
</evidence>
<dbReference type="Pfam" id="PF13193">
    <property type="entry name" value="AMP-binding_C"/>
    <property type="match status" value="1"/>
</dbReference>
<name>A0ABY1PYE2_9SPHN</name>
<evidence type="ECO:0000259" key="4">
    <source>
        <dbReference type="Pfam" id="PF13193"/>
    </source>
</evidence>
<dbReference type="EMBL" id="FXUI01000001">
    <property type="protein sequence ID" value="SMP51658.1"/>
    <property type="molecule type" value="Genomic_DNA"/>
</dbReference>
<dbReference type="SUPFAM" id="SSF56801">
    <property type="entry name" value="Acetyl-CoA synthetase-like"/>
    <property type="match status" value="1"/>
</dbReference>
<evidence type="ECO:0000313" key="5">
    <source>
        <dbReference type="EMBL" id="SMP51658.1"/>
    </source>
</evidence>
<feature type="domain" description="AMP-binding enzyme C-terminal" evidence="4">
    <location>
        <begin position="438"/>
        <end position="503"/>
    </location>
</feature>
<comment type="similarity">
    <text evidence="1">Belongs to the ATP-dependent AMP-binding enzyme family.</text>
</comment>
<dbReference type="InterPro" id="IPR000873">
    <property type="entry name" value="AMP-dep_synth/lig_dom"/>
</dbReference>
<accession>A0ABY1PYE2</accession>
<proteinExistence type="inferred from homology"/>